<proteinExistence type="predicted"/>
<dbReference type="OrthoDB" id="1433539at2"/>
<dbReference type="AlphaFoldDB" id="A0A4Z0PLK0"/>
<name>A0A4Z0PLK0_9BACT</name>
<reference evidence="1 2" key="1">
    <citation type="submission" date="2019-04" db="EMBL/GenBank/DDBJ databases">
        <authorList>
            <person name="Feng G."/>
            <person name="Zhang J."/>
            <person name="Zhu H."/>
        </authorList>
    </citation>
    <scope>NUCLEOTIDE SEQUENCE [LARGE SCALE GENOMIC DNA]</scope>
    <source>
        <strain evidence="1 2">JCM 17223</strain>
    </source>
</reference>
<evidence type="ECO:0000313" key="1">
    <source>
        <dbReference type="EMBL" id="TGE16411.1"/>
    </source>
</evidence>
<organism evidence="1 2">
    <name type="scientific">Hymenobacter elongatus</name>
    <dbReference type="NCBI Taxonomy" id="877208"/>
    <lineage>
        <taxon>Bacteria</taxon>
        <taxon>Pseudomonadati</taxon>
        <taxon>Bacteroidota</taxon>
        <taxon>Cytophagia</taxon>
        <taxon>Cytophagales</taxon>
        <taxon>Hymenobacteraceae</taxon>
        <taxon>Hymenobacter</taxon>
    </lineage>
</organism>
<gene>
    <name evidence="1" type="ORF">E5J99_09810</name>
</gene>
<comment type="caution">
    <text evidence="1">The sequence shown here is derived from an EMBL/GenBank/DDBJ whole genome shotgun (WGS) entry which is preliminary data.</text>
</comment>
<sequence length="69" mass="8377">MNVRLIYKRWFETGTSKIFDVVAYDKYTLSSVVSNEMEQLKKSESFFRRCLLGNVVFFRRVLRVNRKYI</sequence>
<evidence type="ECO:0000313" key="2">
    <source>
        <dbReference type="Proteomes" id="UP000297739"/>
    </source>
</evidence>
<dbReference type="EMBL" id="SRLD01000016">
    <property type="protein sequence ID" value="TGE16411.1"/>
    <property type="molecule type" value="Genomic_DNA"/>
</dbReference>
<protein>
    <submittedName>
        <fullName evidence="1">Uncharacterized protein</fullName>
    </submittedName>
</protein>
<accession>A0A4Z0PLK0</accession>
<dbReference type="Proteomes" id="UP000297739">
    <property type="component" value="Unassembled WGS sequence"/>
</dbReference>
<keyword evidence="2" id="KW-1185">Reference proteome</keyword>